<gene>
    <name evidence="1" type="ORF">PFISCL1PPCAC_18041</name>
</gene>
<sequence length="90" mass="9559">SRLTLSSSLSTHIHLRGPVNSSLIAPSSLCIARAQASNLGLPESPPRFIVTVSIVQLTSMAPTSGNDPVASRTRSIVRRLAKKLKKNSDP</sequence>
<evidence type="ECO:0000313" key="2">
    <source>
        <dbReference type="Proteomes" id="UP001432322"/>
    </source>
</evidence>
<organism evidence="1 2">
    <name type="scientific">Pristionchus fissidentatus</name>
    <dbReference type="NCBI Taxonomy" id="1538716"/>
    <lineage>
        <taxon>Eukaryota</taxon>
        <taxon>Metazoa</taxon>
        <taxon>Ecdysozoa</taxon>
        <taxon>Nematoda</taxon>
        <taxon>Chromadorea</taxon>
        <taxon>Rhabditida</taxon>
        <taxon>Rhabditina</taxon>
        <taxon>Diplogasteromorpha</taxon>
        <taxon>Diplogasteroidea</taxon>
        <taxon>Neodiplogasteridae</taxon>
        <taxon>Pristionchus</taxon>
    </lineage>
</organism>
<proteinExistence type="predicted"/>
<dbReference type="Proteomes" id="UP001432322">
    <property type="component" value="Unassembled WGS sequence"/>
</dbReference>
<feature type="non-terminal residue" evidence="1">
    <location>
        <position position="1"/>
    </location>
</feature>
<evidence type="ECO:0000313" key="1">
    <source>
        <dbReference type="EMBL" id="GMT26744.1"/>
    </source>
</evidence>
<reference evidence="1" key="1">
    <citation type="submission" date="2023-10" db="EMBL/GenBank/DDBJ databases">
        <title>Genome assembly of Pristionchus species.</title>
        <authorList>
            <person name="Yoshida K."/>
            <person name="Sommer R.J."/>
        </authorList>
    </citation>
    <scope>NUCLEOTIDE SEQUENCE</scope>
    <source>
        <strain evidence="1">RS5133</strain>
    </source>
</reference>
<protein>
    <submittedName>
        <fullName evidence="1">Uncharacterized protein</fullName>
    </submittedName>
</protein>
<comment type="caution">
    <text evidence="1">The sequence shown here is derived from an EMBL/GenBank/DDBJ whole genome shotgun (WGS) entry which is preliminary data.</text>
</comment>
<keyword evidence="2" id="KW-1185">Reference proteome</keyword>
<dbReference type="EMBL" id="BTSY01000005">
    <property type="protein sequence ID" value="GMT26744.1"/>
    <property type="molecule type" value="Genomic_DNA"/>
</dbReference>
<dbReference type="AlphaFoldDB" id="A0AAV5W7Q7"/>
<name>A0AAV5W7Q7_9BILA</name>
<accession>A0AAV5W7Q7</accession>
<feature type="non-terminal residue" evidence="1">
    <location>
        <position position="90"/>
    </location>
</feature>